<evidence type="ECO:0000256" key="1">
    <source>
        <dbReference type="SAM" id="MobiDB-lite"/>
    </source>
</evidence>
<keyword evidence="2" id="KW-0472">Membrane</keyword>
<protein>
    <recommendedName>
        <fullName evidence="3">Bacterial Ig-like domain-containing protein</fullName>
    </recommendedName>
</protein>
<reference evidence="4 5" key="1">
    <citation type="submission" date="2020-03" db="EMBL/GenBank/DDBJ databases">
        <title>Leucobacter sp. nov., isolated from beetles.</title>
        <authorList>
            <person name="Hyun D.-W."/>
            <person name="Bae J.-W."/>
        </authorList>
    </citation>
    <scope>NUCLEOTIDE SEQUENCE [LARGE SCALE GENOMIC DNA]</scope>
    <source>
        <strain evidence="4 5">HDW9B</strain>
    </source>
</reference>
<dbReference type="AlphaFoldDB" id="A0A6G8FL96"/>
<dbReference type="Pfam" id="PF16640">
    <property type="entry name" value="Big_3_5"/>
    <property type="match status" value="1"/>
</dbReference>
<dbReference type="Gene3D" id="2.60.40.10">
    <property type="entry name" value="Immunoglobulins"/>
    <property type="match status" value="1"/>
</dbReference>
<feature type="compositionally biased region" description="Pro residues" evidence="1">
    <location>
        <begin position="441"/>
        <end position="450"/>
    </location>
</feature>
<evidence type="ECO:0000313" key="5">
    <source>
        <dbReference type="Proteomes" id="UP000501387"/>
    </source>
</evidence>
<dbReference type="KEGG" id="lins:G7067_12590"/>
<keyword evidence="2" id="KW-0812">Transmembrane</keyword>
<evidence type="ECO:0000259" key="3">
    <source>
        <dbReference type="Pfam" id="PF16640"/>
    </source>
</evidence>
<dbReference type="NCBIfam" id="TIGR03769">
    <property type="entry name" value="P_ac_wall_RPT"/>
    <property type="match status" value="2"/>
</dbReference>
<evidence type="ECO:0000313" key="4">
    <source>
        <dbReference type="EMBL" id="QIM17053.1"/>
    </source>
</evidence>
<name>A0A6G8FL96_9MICO</name>
<dbReference type="InterPro" id="IPR013783">
    <property type="entry name" value="Ig-like_fold"/>
</dbReference>
<gene>
    <name evidence="4" type="ORF">G7067_12590</name>
</gene>
<evidence type="ECO:0000256" key="2">
    <source>
        <dbReference type="SAM" id="Phobius"/>
    </source>
</evidence>
<feature type="transmembrane region" description="Helical" evidence="2">
    <location>
        <begin position="721"/>
        <end position="745"/>
    </location>
</feature>
<sequence>MDTLAPSFTQTVPLPAGQSRDPAPASRAKRVIGAVHTDAVSAYLDGGALVLESKADIDVTGDGVIDLGSRLTARELLFHLSDQGKITVPDLPAYAFLGKPGSTIWMAPQTQNHQIIWPGFSTEDPNLSGRVQGNSLQVRLVRAQGPGTAEVYMQDGAQVKRIFSSTAPLPDWKIGVPQHTHMNWAFSKPGSYTLTFEMSGIIDGRPQTAANDYTFVVGNLDAHTRATTASLTAATRQLAVGESVALTARVDPAAASGAVQFRNLTTGTLHGHALLRQGSAEFRVDDLPPGTHKIVAEFVPTWSDDFVPATSRPVTIEVAGQVEKKPAHDDTSPVSEAEIAASRPGVAALITTKDKRVDVGGTLAVRLADPALAGKWVSVWLQGQPPVWRGWVQAGLGGALTVELPPAAKAGSHRLVIKDVAGSFIGWDTFTVTDRSGGGPAAPPAPPPSGPAAQAPAQSCSPGVTLETGHIDAFYVSAANNKAVLQLMEDVTGHHVIREAETVLLKVKESAYRSNIPAGTPGAPAGYVLPLTQDPALIWPGWDTNRTAASGHSDVSINVTAVNGPGSVFLSSQGSFGGLSSLLQGGGYSFPGTIREAVPAHTHAQWVFSEKGIYKLTVHAVATNPSTGRSLTTVPHTYVFQVGDVPLGDAFCGLQSAGVADAAEVNAAVNKAAAAAVAADQEAAAADATAEATANARRTSGAGSNAEELLRQAIGAGADPAVVAGLIAGGALVLLGIAGGTVWYLRRLRAGVDAGAVADA</sequence>
<dbReference type="GO" id="GO:0005975">
    <property type="term" value="P:carbohydrate metabolic process"/>
    <property type="evidence" value="ECO:0007669"/>
    <property type="project" value="UniProtKB-ARBA"/>
</dbReference>
<keyword evidence="2" id="KW-1133">Transmembrane helix</keyword>
<dbReference type="Proteomes" id="UP000501387">
    <property type="component" value="Chromosome"/>
</dbReference>
<accession>A0A6G8FL96</accession>
<feature type="compositionally biased region" description="Polar residues" evidence="1">
    <location>
        <begin position="1"/>
        <end position="12"/>
    </location>
</feature>
<feature type="region of interest" description="Disordered" evidence="1">
    <location>
        <begin position="1"/>
        <end position="25"/>
    </location>
</feature>
<dbReference type="EMBL" id="CP049934">
    <property type="protein sequence ID" value="QIM17053.1"/>
    <property type="molecule type" value="Genomic_DNA"/>
</dbReference>
<dbReference type="InterPro" id="IPR032109">
    <property type="entry name" value="Big_3_5"/>
</dbReference>
<organism evidence="4 5">
    <name type="scientific">Leucobacter insecticola</name>
    <dbReference type="NCBI Taxonomy" id="2714934"/>
    <lineage>
        <taxon>Bacteria</taxon>
        <taxon>Bacillati</taxon>
        <taxon>Actinomycetota</taxon>
        <taxon>Actinomycetes</taxon>
        <taxon>Micrococcales</taxon>
        <taxon>Microbacteriaceae</taxon>
        <taxon>Leucobacter</taxon>
    </lineage>
</organism>
<proteinExistence type="predicted"/>
<dbReference type="InterPro" id="IPR022435">
    <property type="entry name" value="Surface-anchored_actinobac"/>
</dbReference>
<feature type="region of interest" description="Disordered" evidence="1">
    <location>
        <begin position="435"/>
        <end position="461"/>
    </location>
</feature>
<dbReference type="NCBIfam" id="NF038134">
    <property type="entry name" value="choice_anch_M"/>
    <property type="match status" value="2"/>
</dbReference>
<feature type="compositionally biased region" description="Low complexity" evidence="1">
    <location>
        <begin position="451"/>
        <end position="461"/>
    </location>
</feature>
<keyword evidence="5" id="KW-1185">Reference proteome</keyword>
<dbReference type="RefSeq" id="WP_166324981.1">
    <property type="nucleotide sequence ID" value="NZ_CP049934.1"/>
</dbReference>
<feature type="domain" description="Bacterial Ig-like" evidence="3">
    <location>
        <begin position="231"/>
        <end position="319"/>
    </location>
</feature>